<dbReference type="Pfam" id="PF00151">
    <property type="entry name" value="Lipase"/>
    <property type="match status" value="1"/>
</dbReference>
<dbReference type="PANTHER" id="PTHR11610:SF37">
    <property type="entry name" value="GH01208P"/>
    <property type="match status" value="1"/>
</dbReference>
<keyword evidence="3" id="KW-0964">Secreted</keyword>
<evidence type="ECO:0000313" key="6">
    <source>
        <dbReference type="EMBL" id="CAH0714450.1"/>
    </source>
</evidence>
<dbReference type="GO" id="GO:0017171">
    <property type="term" value="F:serine hydrolase activity"/>
    <property type="evidence" value="ECO:0007669"/>
    <property type="project" value="TreeGrafter"/>
</dbReference>
<name>A0A8J9Y5V1_9NEOP</name>
<dbReference type="AlphaFoldDB" id="A0A8J9Y5V1"/>
<evidence type="ECO:0000256" key="4">
    <source>
        <dbReference type="RuleBase" id="RU004262"/>
    </source>
</evidence>
<reference evidence="6" key="1">
    <citation type="submission" date="2021-12" db="EMBL/GenBank/DDBJ databases">
        <authorList>
            <person name="Martin H S."/>
        </authorList>
    </citation>
    <scope>NUCLEOTIDE SEQUENCE</scope>
</reference>
<sequence length="297" mass="33220">MNSVLCSFENHTELPITEAHKILSTSWYNPNHSTVIFCHGFTGVPNGPAVKEIIKAYIKQGESNVALLNWDYLASALMSSLANSYVNWAAPNARQLAVRLVDTFLNLSDAGLDLNKTHLIGHSLGAHIWGITGNNLQQKGVLLPWITGLDPAALGFEIKPAAQRLNPYSAAFVDIIHTDPSKYGMKTSVGVVDFWPNYRNLGHMRQPGCPDRASPILSMEDLCSHNRSWRLWVDAIKYPGTIMGSYAKNYKIWKNYRESERNSITLKMGEYNLKARPGNYYFVTNSESPFGRSREGL</sequence>
<keyword evidence="7" id="KW-1185">Reference proteome</keyword>
<evidence type="ECO:0000256" key="1">
    <source>
        <dbReference type="ARBA" id="ARBA00004613"/>
    </source>
</evidence>
<dbReference type="InterPro" id="IPR000734">
    <property type="entry name" value="TAG_lipase"/>
</dbReference>
<evidence type="ECO:0000259" key="5">
    <source>
        <dbReference type="Pfam" id="PF00151"/>
    </source>
</evidence>
<dbReference type="EMBL" id="OV170221">
    <property type="protein sequence ID" value="CAH0714450.1"/>
    <property type="molecule type" value="Genomic_DNA"/>
</dbReference>
<dbReference type="SUPFAM" id="SSF53474">
    <property type="entry name" value="alpha/beta-Hydrolases"/>
    <property type="match status" value="1"/>
</dbReference>
<dbReference type="InterPro" id="IPR013818">
    <property type="entry name" value="Lipase"/>
</dbReference>
<gene>
    <name evidence="6" type="ORF">BINO364_LOCUS1499</name>
</gene>
<dbReference type="GO" id="GO:0016298">
    <property type="term" value="F:lipase activity"/>
    <property type="evidence" value="ECO:0007669"/>
    <property type="project" value="InterPro"/>
</dbReference>
<dbReference type="GO" id="GO:0005615">
    <property type="term" value="C:extracellular space"/>
    <property type="evidence" value="ECO:0007669"/>
    <property type="project" value="TreeGrafter"/>
</dbReference>
<evidence type="ECO:0000256" key="2">
    <source>
        <dbReference type="ARBA" id="ARBA00010701"/>
    </source>
</evidence>
<dbReference type="PRINTS" id="PR00821">
    <property type="entry name" value="TAGLIPASE"/>
</dbReference>
<feature type="non-terminal residue" evidence="6">
    <location>
        <position position="297"/>
    </location>
</feature>
<dbReference type="GO" id="GO:0016042">
    <property type="term" value="P:lipid catabolic process"/>
    <property type="evidence" value="ECO:0007669"/>
    <property type="project" value="TreeGrafter"/>
</dbReference>
<comment type="similarity">
    <text evidence="2 4">Belongs to the AB hydrolase superfamily. Lipase family.</text>
</comment>
<protein>
    <recommendedName>
        <fullName evidence="5">Lipase domain-containing protein</fullName>
    </recommendedName>
</protein>
<dbReference type="InterPro" id="IPR029058">
    <property type="entry name" value="AB_hydrolase_fold"/>
</dbReference>
<dbReference type="OrthoDB" id="7467908at2759"/>
<accession>A0A8J9Y5V1</accession>
<comment type="subcellular location">
    <subcellularLocation>
        <location evidence="1">Secreted</location>
    </subcellularLocation>
</comment>
<evidence type="ECO:0000256" key="3">
    <source>
        <dbReference type="ARBA" id="ARBA00022525"/>
    </source>
</evidence>
<evidence type="ECO:0000313" key="7">
    <source>
        <dbReference type="Proteomes" id="UP000838878"/>
    </source>
</evidence>
<feature type="domain" description="Lipase" evidence="5">
    <location>
        <begin position="17"/>
        <end position="290"/>
    </location>
</feature>
<proteinExistence type="inferred from homology"/>
<dbReference type="PANTHER" id="PTHR11610">
    <property type="entry name" value="LIPASE"/>
    <property type="match status" value="1"/>
</dbReference>
<dbReference type="Gene3D" id="3.40.50.1820">
    <property type="entry name" value="alpha/beta hydrolase"/>
    <property type="match status" value="1"/>
</dbReference>
<dbReference type="Proteomes" id="UP000838878">
    <property type="component" value="Chromosome 1"/>
</dbReference>
<organism evidence="6 7">
    <name type="scientific">Brenthis ino</name>
    <name type="common">lesser marbled fritillary</name>
    <dbReference type="NCBI Taxonomy" id="405034"/>
    <lineage>
        <taxon>Eukaryota</taxon>
        <taxon>Metazoa</taxon>
        <taxon>Ecdysozoa</taxon>
        <taxon>Arthropoda</taxon>
        <taxon>Hexapoda</taxon>
        <taxon>Insecta</taxon>
        <taxon>Pterygota</taxon>
        <taxon>Neoptera</taxon>
        <taxon>Endopterygota</taxon>
        <taxon>Lepidoptera</taxon>
        <taxon>Glossata</taxon>
        <taxon>Ditrysia</taxon>
        <taxon>Papilionoidea</taxon>
        <taxon>Nymphalidae</taxon>
        <taxon>Heliconiinae</taxon>
        <taxon>Argynnini</taxon>
        <taxon>Brenthis</taxon>
    </lineage>
</organism>